<name>A0AAJ5BHE5_9GAMM</name>
<dbReference type="InterPro" id="IPR052572">
    <property type="entry name" value="UPF0153_domain"/>
</dbReference>
<dbReference type="InterPro" id="IPR005358">
    <property type="entry name" value="Puta_zinc/iron-chelating_dom"/>
</dbReference>
<gene>
    <name evidence="1" type="ORF">SAMN02745723_105205</name>
</gene>
<protein>
    <recommendedName>
        <fullName evidence="3">YkgJ family cysteine cluster protein</fullName>
    </recommendedName>
</protein>
<evidence type="ECO:0008006" key="3">
    <source>
        <dbReference type="Google" id="ProtNLM"/>
    </source>
</evidence>
<evidence type="ECO:0000313" key="1">
    <source>
        <dbReference type="EMBL" id="SFC91523.1"/>
    </source>
</evidence>
<evidence type="ECO:0000313" key="2">
    <source>
        <dbReference type="Proteomes" id="UP000226420"/>
    </source>
</evidence>
<dbReference type="AlphaFoldDB" id="A0AAJ5BHE5"/>
<reference evidence="1 2" key="1">
    <citation type="submission" date="2016-10" db="EMBL/GenBank/DDBJ databases">
        <authorList>
            <person name="Varghese N."/>
            <person name="Submissions S."/>
        </authorList>
    </citation>
    <scope>NUCLEOTIDE SEQUENCE [LARGE SCALE GENOMIC DNA]</scope>
    <source>
        <strain evidence="1 2">DSM 5563</strain>
    </source>
</reference>
<accession>A0AAJ5BHE5</accession>
<sequence length="98" mass="10814">MVTACSCYYGKCSMECRSGCGACCIGLSISSPIPGMPDGKPADVPCIHLDQNFRCNIFHHPERPKVCAQLKPCLDMCLNNRDEALDYLRELEILTTPC</sequence>
<dbReference type="PANTHER" id="PTHR36931:SF1">
    <property type="entry name" value="UPF0153 PROTEIN YEIW"/>
    <property type="match status" value="1"/>
</dbReference>
<dbReference type="Pfam" id="PF03692">
    <property type="entry name" value="CxxCxxCC"/>
    <property type="match status" value="1"/>
</dbReference>
<dbReference type="PANTHER" id="PTHR36931">
    <property type="entry name" value="UPF0153 PROTEIN YEIW"/>
    <property type="match status" value="1"/>
</dbReference>
<proteinExistence type="predicted"/>
<dbReference type="Proteomes" id="UP000226420">
    <property type="component" value="Unassembled WGS sequence"/>
</dbReference>
<dbReference type="EMBL" id="FOLW01000005">
    <property type="protein sequence ID" value="SFC91523.1"/>
    <property type="molecule type" value="Genomic_DNA"/>
</dbReference>
<organism evidence="1 2">
    <name type="scientific">Pragia fontium DSM 5563 = ATCC 49100</name>
    <dbReference type="NCBI Taxonomy" id="1122977"/>
    <lineage>
        <taxon>Bacteria</taxon>
        <taxon>Pseudomonadati</taxon>
        <taxon>Pseudomonadota</taxon>
        <taxon>Gammaproteobacteria</taxon>
        <taxon>Enterobacterales</taxon>
        <taxon>Budviciaceae</taxon>
        <taxon>Pragia</taxon>
    </lineage>
</organism>
<comment type="caution">
    <text evidence="1">The sequence shown here is derived from an EMBL/GenBank/DDBJ whole genome shotgun (WGS) entry which is preliminary data.</text>
</comment>